<sequence length="125" mass="13498">MVDTAASSHASASALADVTNSNGTLEATIADVETVDRIFSDPAVQSFFANPTISPEKKQEVVKEIASSSELQPHTTNFLNILVDMKRIDIIEDIVKEFELCYNRITGTEVAVVSSVVPLESQDLA</sequence>
<dbReference type="NCBIfam" id="TIGR01145">
    <property type="entry name" value="ATP_synt_delta"/>
    <property type="match status" value="1"/>
</dbReference>
<keyword evidence="6" id="KW-0472">Membrane</keyword>
<gene>
    <name evidence="8" type="ORF">COCNU_13G002650</name>
</gene>
<name>A0A8K0IT75_COCNU</name>
<reference evidence="8" key="2">
    <citation type="submission" date="2019-07" db="EMBL/GenBank/DDBJ databases">
        <authorList>
            <person name="Yang Y."/>
            <person name="Bocs S."/>
            <person name="Baudouin L."/>
        </authorList>
    </citation>
    <scope>NUCLEOTIDE SEQUENCE</scope>
    <source>
        <tissue evidence="8">Spear leaf of Hainan Tall coconut</tissue>
    </source>
</reference>
<evidence type="ECO:0000256" key="1">
    <source>
        <dbReference type="ARBA" id="ARBA00004370"/>
    </source>
</evidence>
<evidence type="ECO:0000256" key="7">
    <source>
        <dbReference type="ARBA" id="ARBA00023310"/>
    </source>
</evidence>
<reference evidence="8" key="1">
    <citation type="journal article" date="2017" name="Gigascience">
        <title>The genome draft of coconut (Cocos nucifera).</title>
        <authorList>
            <person name="Xiao Y."/>
            <person name="Xu P."/>
            <person name="Fan H."/>
            <person name="Baudouin L."/>
            <person name="Xia W."/>
            <person name="Bocs S."/>
            <person name="Xu J."/>
            <person name="Li Q."/>
            <person name="Guo A."/>
            <person name="Zhou L."/>
            <person name="Li J."/>
            <person name="Wu Y."/>
            <person name="Ma Z."/>
            <person name="Armero A."/>
            <person name="Issali A.E."/>
            <person name="Liu N."/>
            <person name="Peng M."/>
            <person name="Yang Y."/>
        </authorList>
    </citation>
    <scope>NUCLEOTIDE SEQUENCE</scope>
    <source>
        <tissue evidence="8">Spear leaf of Hainan Tall coconut</tissue>
    </source>
</reference>
<keyword evidence="5" id="KW-0406">Ion transport</keyword>
<organism evidence="8 9">
    <name type="scientific">Cocos nucifera</name>
    <name type="common">Coconut palm</name>
    <dbReference type="NCBI Taxonomy" id="13894"/>
    <lineage>
        <taxon>Eukaryota</taxon>
        <taxon>Viridiplantae</taxon>
        <taxon>Streptophyta</taxon>
        <taxon>Embryophyta</taxon>
        <taxon>Tracheophyta</taxon>
        <taxon>Spermatophyta</taxon>
        <taxon>Magnoliopsida</taxon>
        <taxon>Liliopsida</taxon>
        <taxon>Arecaceae</taxon>
        <taxon>Arecoideae</taxon>
        <taxon>Cocoseae</taxon>
        <taxon>Attaleinae</taxon>
        <taxon>Cocos</taxon>
    </lineage>
</organism>
<dbReference type="OrthoDB" id="1262810at2759"/>
<comment type="similarity">
    <text evidence="2">Belongs to the ATPase delta chain family.</text>
</comment>
<dbReference type="GO" id="GO:0016020">
    <property type="term" value="C:membrane"/>
    <property type="evidence" value="ECO:0007669"/>
    <property type="project" value="UniProtKB-SubCell"/>
</dbReference>
<evidence type="ECO:0000256" key="3">
    <source>
        <dbReference type="ARBA" id="ARBA00022448"/>
    </source>
</evidence>
<dbReference type="InterPro" id="IPR000711">
    <property type="entry name" value="ATPase_OSCP/dsu"/>
</dbReference>
<comment type="subcellular location">
    <subcellularLocation>
        <location evidence="1">Membrane</location>
    </subcellularLocation>
</comment>
<dbReference type="SUPFAM" id="SSF47928">
    <property type="entry name" value="N-terminal domain of the delta subunit of the F1F0-ATP synthase"/>
    <property type="match status" value="1"/>
</dbReference>
<evidence type="ECO:0000313" key="8">
    <source>
        <dbReference type="EMBL" id="KAG1366475.1"/>
    </source>
</evidence>
<dbReference type="PRINTS" id="PR00125">
    <property type="entry name" value="ATPASEDELTA"/>
</dbReference>
<accession>A0A8K0IT75</accession>
<dbReference type="Proteomes" id="UP000797356">
    <property type="component" value="Chromosome 13"/>
</dbReference>
<proteinExistence type="inferred from homology"/>
<dbReference type="Pfam" id="PF00213">
    <property type="entry name" value="OSCP"/>
    <property type="match status" value="1"/>
</dbReference>
<evidence type="ECO:0000256" key="4">
    <source>
        <dbReference type="ARBA" id="ARBA00022781"/>
    </source>
</evidence>
<evidence type="ECO:0000256" key="5">
    <source>
        <dbReference type="ARBA" id="ARBA00023065"/>
    </source>
</evidence>
<evidence type="ECO:0000256" key="2">
    <source>
        <dbReference type="ARBA" id="ARBA00007046"/>
    </source>
</evidence>
<evidence type="ECO:0000313" key="9">
    <source>
        <dbReference type="Proteomes" id="UP000797356"/>
    </source>
</evidence>
<protein>
    <submittedName>
        <fullName evidence="8">Putative ATP synthase delta chain, chloroplastic</fullName>
    </submittedName>
</protein>
<dbReference type="PANTHER" id="PTHR11910">
    <property type="entry name" value="ATP SYNTHASE DELTA CHAIN"/>
    <property type="match status" value="1"/>
</dbReference>
<dbReference type="GO" id="GO:0046933">
    <property type="term" value="F:proton-transporting ATP synthase activity, rotational mechanism"/>
    <property type="evidence" value="ECO:0007669"/>
    <property type="project" value="InterPro"/>
</dbReference>
<dbReference type="AlphaFoldDB" id="A0A8K0IT75"/>
<comment type="caution">
    <text evidence="8">The sequence shown here is derived from an EMBL/GenBank/DDBJ whole genome shotgun (WGS) entry which is preliminary data.</text>
</comment>
<keyword evidence="7" id="KW-0066">ATP synthesis</keyword>
<keyword evidence="3" id="KW-0813">Transport</keyword>
<keyword evidence="9" id="KW-1185">Reference proteome</keyword>
<evidence type="ECO:0000256" key="6">
    <source>
        <dbReference type="ARBA" id="ARBA00023136"/>
    </source>
</evidence>
<dbReference type="InterPro" id="IPR026015">
    <property type="entry name" value="ATP_synth_OSCP/delta_N_sf"/>
</dbReference>
<keyword evidence="4" id="KW-0375">Hydrogen ion transport</keyword>
<dbReference type="Gene3D" id="1.10.520.20">
    <property type="entry name" value="N-terminal domain of the delta subunit of the F1F0-ATP synthase"/>
    <property type="match status" value="1"/>
</dbReference>
<dbReference type="EMBL" id="CM017884">
    <property type="protein sequence ID" value="KAG1366475.1"/>
    <property type="molecule type" value="Genomic_DNA"/>
</dbReference>